<dbReference type="PRINTS" id="PR01498">
    <property type="entry name" value="SHAWCHANNEL"/>
</dbReference>
<dbReference type="InterPro" id="IPR028325">
    <property type="entry name" value="VG_K_chnl"/>
</dbReference>
<dbReference type="GO" id="GO:0045211">
    <property type="term" value="C:postsynaptic membrane"/>
    <property type="evidence" value="ECO:0007669"/>
    <property type="project" value="TreeGrafter"/>
</dbReference>
<keyword evidence="3" id="KW-0633">Potassium transport</keyword>
<dbReference type="FunFam" id="3.30.710.10:FF:000020">
    <property type="entry name" value="Potassium voltage-gated channel protein Shaw"/>
    <property type="match status" value="1"/>
</dbReference>
<dbReference type="InterPro" id="IPR027359">
    <property type="entry name" value="Volt_channel_dom_sf"/>
</dbReference>
<dbReference type="GO" id="GO:0043679">
    <property type="term" value="C:axon terminus"/>
    <property type="evidence" value="ECO:0007669"/>
    <property type="project" value="TreeGrafter"/>
</dbReference>
<dbReference type="Proteomes" id="UP001186944">
    <property type="component" value="Unassembled WGS sequence"/>
</dbReference>
<evidence type="ECO:0000256" key="6">
    <source>
        <dbReference type="ARBA" id="ARBA00022882"/>
    </source>
</evidence>
<evidence type="ECO:0000313" key="15">
    <source>
        <dbReference type="EMBL" id="KAK3097446.1"/>
    </source>
</evidence>
<keyword evidence="16" id="KW-1185">Reference proteome</keyword>
<dbReference type="Pfam" id="PF00520">
    <property type="entry name" value="Ion_trans"/>
    <property type="match status" value="1"/>
</dbReference>
<keyword evidence="11" id="KW-0407">Ion channel</keyword>
<feature type="transmembrane region" description="Helical" evidence="13">
    <location>
        <begin position="375"/>
        <end position="393"/>
    </location>
</feature>
<dbReference type="SMART" id="SM00225">
    <property type="entry name" value="BTB"/>
    <property type="match status" value="1"/>
</dbReference>
<dbReference type="PRINTS" id="PR01491">
    <property type="entry name" value="KVCHANNEL"/>
</dbReference>
<feature type="transmembrane region" description="Helical" evidence="13">
    <location>
        <begin position="348"/>
        <end position="369"/>
    </location>
</feature>
<dbReference type="FunFam" id="1.10.287.70:FF:000028">
    <property type="entry name" value="potassium voltage-gated channel subfamily D member 3"/>
    <property type="match status" value="1"/>
</dbReference>
<evidence type="ECO:0000256" key="10">
    <source>
        <dbReference type="ARBA" id="ARBA00023136"/>
    </source>
</evidence>
<dbReference type="GO" id="GO:0001508">
    <property type="term" value="P:action potential"/>
    <property type="evidence" value="ECO:0007669"/>
    <property type="project" value="TreeGrafter"/>
</dbReference>
<feature type="transmembrane region" description="Helical" evidence="13">
    <location>
        <begin position="280"/>
        <end position="300"/>
    </location>
</feature>
<feature type="transmembrane region" description="Helical" evidence="13">
    <location>
        <begin position="245"/>
        <end position="268"/>
    </location>
</feature>
<dbReference type="InterPro" id="IPR003968">
    <property type="entry name" value="K_chnl_volt-dep_Kv"/>
</dbReference>
<dbReference type="Pfam" id="PF02214">
    <property type="entry name" value="BTB_2"/>
    <property type="match status" value="1"/>
</dbReference>
<evidence type="ECO:0000256" key="1">
    <source>
        <dbReference type="ARBA" id="ARBA00004141"/>
    </source>
</evidence>
<dbReference type="GO" id="GO:0032590">
    <property type="term" value="C:dendrite membrane"/>
    <property type="evidence" value="ECO:0007669"/>
    <property type="project" value="TreeGrafter"/>
</dbReference>
<dbReference type="InterPro" id="IPR011333">
    <property type="entry name" value="SKP1/BTB/POZ_sf"/>
</dbReference>
<dbReference type="InterPro" id="IPR000210">
    <property type="entry name" value="BTB/POZ_dom"/>
</dbReference>
<dbReference type="GO" id="GO:0005251">
    <property type="term" value="F:delayed rectifier potassium channel activity"/>
    <property type="evidence" value="ECO:0007669"/>
    <property type="project" value="TreeGrafter"/>
</dbReference>
<evidence type="ECO:0000256" key="4">
    <source>
        <dbReference type="ARBA" id="ARBA00022692"/>
    </source>
</evidence>
<keyword evidence="8 13" id="KW-1133">Transmembrane helix</keyword>
<dbReference type="InterPro" id="IPR003131">
    <property type="entry name" value="T1-type_BTB"/>
</dbReference>
<comment type="subcellular location">
    <subcellularLocation>
        <location evidence="1">Membrane</location>
        <topology evidence="1">Multi-pass membrane protein</topology>
    </subcellularLocation>
</comment>
<dbReference type="GO" id="GO:0008076">
    <property type="term" value="C:voltage-gated potassium channel complex"/>
    <property type="evidence" value="ECO:0007669"/>
    <property type="project" value="InterPro"/>
</dbReference>
<dbReference type="PANTHER" id="PTHR11537">
    <property type="entry name" value="VOLTAGE-GATED POTASSIUM CHANNEL"/>
    <property type="match status" value="1"/>
</dbReference>
<evidence type="ECO:0000256" key="13">
    <source>
        <dbReference type="SAM" id="Phobius"/>
    </source>
</evidence>
<organism evidence="15 16">
    <name type="scientific">Pinctada imbricata</name>
    <name type="common">Atlantic pearl-oyster</name>
    <name type="synonym">Pinctada martensii</name>
    <dbReference type="NCBI Taxonomy" id="66713"/>
    <lineage>
        <taxon>Eukaryota</taxon>
        <taxon>Metazoa</taxon>
        <taxon>Spiralia</taxon>
        <taxon>Lophotrochozoa</taxon>
        <taxon>Mollusca</taxon>
        <taxon>Bivalvia</taxon>
        <taxon>Autobranchia</taxon>
        <taxon>Pteriomorphia</taxon>
        <taxon>Pterioida</taxon>
        <taxon>Pterioidea</taxon>
        <taxon>Pteriidae</taxon>
        <taxon>Pinctada</taxon>
    </lineage>
</organism>
<sequence>MELIKQIRENEKKDKDDKRMRLNVGGHSFETWNSTLERIPGTRLALLATLKEADESWDSERREYFFDRHPGAFMSILHYYRTEELHADQNICGNIIKGELEFWGLTELDIEPCCWGQYSKFKDHKETLAALDDNFTSQIDTECAVWDEKPSSLNKFKKQMWVFLEEPSSSRGAKGYAVISMFFVVLSIATFCLETYESFRVPINSTVKPINNTGLHLVQAATGDYCVKDKLLDMVYSFTDTKPHIVMQVLDYICAAYFTTEYVIRFFFAPRKFYFIRQPLNVIDIFCLIPHLIAIILVTVNPNDSTSQLFKSMLALRTVRILRVFKLMKHYSAFNILVYTIKVSIKELMLMIIFLLTGVLIFASAIFYVESDNFNNIPLGIWWALVTMTTVGYGDKVPRSQGGYIIGCFCVICGVLTVAFTVPIVVNNFALYYAHAQSRIKLPPHKRKELKRKLFIKNKKSMEFLDKFKRLRKKQQDHTANDFVDVNTIQSVQSPRAPPYGAESPKRDRTVSTTSSADVFNFEKTNLSAECLIKSDSKKTAQIVTISDGVNNTSSPVSVTPVDIEVNDLEQHKIETANLMNNLAENNIRLREERRRQLEMLNEKREMRRIQHGGKTPRPSPAPAAASKPSTKKAE</sequence>
<evidence type="ECO:0000256" key="9">
    <source>
        <dbReference type="ARBA" id="ARBA00023065"/>
    </source>
</evidence>
<keyword evidence="5" id="KW-0631">Potassium channel</keyword>
<dbReference type="SUPFAM" id="SSF81324">
    <property type="entry name" value="Voltage-gated potassium channels"/>
    <property type="match status" value="1"/>
</dbReference>
<name>A0AA88Y420_PINIB</name>
<evidence type="ECO:0000256" key="5">
    <source>
        <dbReference type="ARBA" id="ARBA00022826"/>
    </source>
</evidence>
<feature type="transmembrane region" description="Helical" evidence="13">
    <location>
        <begin position="176"/>
        <end position="196"/>
    </location>
</feature>
<evidence type="ECO:0000256" key="3">
    <source>
        <dbReference type="ARBA" id="ARBA00022538"/>
    </source>
</evidence>
<comment type="caution">
    <text evidence="15">The sequence shown here is derived from an EMBL/GenBank/DDBJ whole genome shotgun (WGS) entry which is preliminary data.</text>
</comment>
<accession>A0AA88Y420</accession>
<keyword evidence="10 13" id="KW-0472">Membrane</keyword>
<dbReference type="EMBL" id="VSWD01000007">
    <property type="protein sequence ID" value="KAK3097446.1"/>
    <property type="molecule type" value="Genomic_DNA"/>
</dbReference>
<dbReference type="AlphaFoldDB" id="A0AA88Y420"/>
<keyword evidence="4 13" id="KW-0812">Transmembrane</keyword>
<keyword evidence="9" id="KW-0406">Ion transport</keyword>
<evidence type="ECO:0000256" key="11">
    <source>
        <dbReference type="ARBA" id="ARBA00023303"/>
    </source>
</evidence>
<feature type="transmembrane region" description="Helical" evidence="13">
    <location>
        <begin position="405"/>
        <end position="434"/>
    </location>
</feature>
<dbReference type="InterPro" id="IPR005821">
    <property type="entry name" value="Ion_trans_dom"/>
</dbReference>
<reference evidence="15" key="1">
    <citation type="submission" date="2019-08" db="EMBL/GenBank/DDBJ databases">
        <title>The improved chromosome-level genome for the pearl oyster Pinctada fucata martensii using PacBio sequencing and Hi-C.</title>
        <authorList>
            <person name="Zheng Z."/>
        </authorList>
    </citation>
    <scope>NUCLEOTIDE SEQUENCE</scope>
    <source>
        <strain evidence="15">ZZ-2019</strain>
        <tissue evidence="15">Adductor muscle</tissue>
    </source>
</reference>
<evidence type="ECO:0000313" key="16">
    <source>
        <dbReference type="Proteomes" id="UP001186944"/>
    </source>
</evidence>
<keyword evidence="2" id="KW-0813">Transport</keyword>
<dbReference type="Gene3D" id="1.20.120.350">
    <property type="entry name" value="Voltage-gated potassium channels. Chain C"/>
    <property type="match status" value="1"/>
</dbReference>
<dbReference type="Gene3D" id="1.10.287.70">
    <property type="match status" value="1"/>
</dbReference>
<evidence type="ECO:0000256" key="8">
    <source>
        <dbReference type="ARBA" id="ARBA00022989"/>
    </source>
</evidence>
<dbReference type="PANTHER" id="PTHR11537:SF252">
    <property type="entry name" value="POTASSIUM VOLTAGE-GATED CHANNEL PROTEIN SHAW"/>
    <property type="match status" value="1"/>
</dbReference>
<dbReference type="SUPFAM" id="SSF54695">
    <property type="entry name" value="POZ domain"/>
    <property type="match status" value="1"/>
</dbReference>
<evidence type="ECO:0000256" key="12">
    <source>
        <dbReference type="SAM" id="MobiDB-lite"/>
    </source>
</evidence>
<keyword evidence="6" id="KW-0851">Voltage-gated channel</keyword>
<feature type="domain" description="BTB" evidence="14">
    <location>
        <begin position="18"/>
        <end position="121"/>
    </location>
</feature>
<evidence type="ECO:0000259" key="14">
    <source>
        <dbReference type="SMART" id="SM00225"/>
    </source>
</evidence>
<dbReference type="Gene3D" id="3.30.710.10">
    <property type="entry name" value="Potassium Channel Kv1.1, Chain A"/>
    <property type="match status" value="1"/>
</dbReference>
<proteinExistence type="predicted"/>
<evidence type="ECO:0000256" key="2">
    <source>
        <dbReference type="ARBA" id="ARBA00022448"/>
    </source>
</evidence>
<keyword evidence="7" id="KW-0630">Potassium</keyword>
<dbReference type="GO" id="GO:0042734">
    <property type="term" value="C:presynaptic membrane"/>
    <property type="evidence" value="ECO:0007669"/>
    <property type="project" value="TreeGrafter"/>
</dbReference>
<gene>
    <name evidence="15" type="ORF">FSP39_009700</name>
</gene>
<feature type="region of interest" description="Disordered" evidence="12">
    <location>
        <begin position="602"/>
        <end position="635"/>
    </location>
</feature>
<evidence type="ECO:0000256" key="7">
    <source>
        <dbReference type="ARBA" id="ARBA00022958"/>
    </source>
</evidence>
<dbReference type="GO" id="GO:0051260">
    <property type="term" value="P:protein homooligomerization"/>
    <property type="evidence" value="ECO:0007669"/>
    <property type="project" value="InterPro"/>
</dbReference>
<protein>
    <recommendedName>
        <fullName evidence="14">BTB domain-containing protein</fullName>
    </recommendedName>
</protein>
<dbReference type="PRINTS" id="PR00169">
    <property type="entry name" value="KCHANNEL"/>
</dbReference>
<dbReference type="InterPro" id="IPR003974">
    <property type="entry name" value="K_chnl_volt-dep_Kv3"/>
</dbReference>
<dbReference type="GO" id="GO:0032809">
    <property type="term" value="C:neuronal cell body membrane"/>
    <property type="evidence" value="ECO:0007669"/>
    <property type="project" value="TreeGrafter"/>
</dbReference>